<evidence type="ECO:0000313" key="3">
    <source>
        <dbReference type="Proteomes" id="UP001210720"/>
    </source>
</evidence>
<protein>
    <recommendedName>
        <fullName evidence="4">DUF3887 domain-containing protein</fullName>
    </recommendedName>
</protein>
<keyword evidence="3" id="KW-1185">Reference proteome</keyword>
<feature type="signal peptide" evidence="1">
    <location>
        <begin position="1"/>
        <end position="21"/>
    </location>
</feature>
<name>A0ABT4XQP5_9RHOB</name>
<evidence type="ECO:0000256" key="1">
    <source>
        <dbReference type="SAM" id="SignalP"/>
    </source>
</evidence>
<dbReference type="Proteomes" id="UP001210720">
    <property type="component" value="Unassembled WGS sequence"/>
</dbReference>
<proteinExistence type="predicted"/>
<dbReference type="EMBL" id="JAQIOY010000002">
    <property type="protein sequence ID" value="MDA7424269.1"/>
    <property type="molecule type" value="Genomic_DNA"/>
</dbReference>
<comment type="caution">
    <text evidence="2">The sequence shown here is derived from an EMBL/GenBank/DDBJ whole genome shotgun (WGS) entry which is preliminary data.</text>
</comment>
<sequence>MRSALLTLPFAAMLLASPVAAQQPDSVFNDYADMRAQMDELTKTRNIQQLMLRFGGADEMTTVQLDNLDAQVEQIYAVDFEQVSVLRRTEHDNGFYQELLAYWTGLNYLYVYVFYHERDGKIVAINFRFNSDFNALNNLF</sequence>
<evidence type="ECO:0000313" key="2">
    <source>
        <dbReference type="EMBL" id="MDA7424269.1"/>
    </source>
</evidence>
<accession>A0ABT4XQP5</accession>
<feature type="chain" id="PRO_5045800424" description="DUF3887 domain-containing protein" evidence="1">
    <location>
        <begin position="22"/>
        <end position="140"/>
    </location>
</feature>
<reference evidence="2 3" key="1">
    <citation type="submission" date="2023-01" db="EMBL/GenBank/DDBJ databases">
        <title>Thalassococcus onchidii sp. nov., isolated from a marine invertebrate from the South China Sea.</title>
        <authorList>
            <person name="Xu S."/>
            <person name="Liu Z."/>
            <person name="Xu Y."/>
        </authorList>
    </citation>
    <scope>NUCLEOTIDE SEQUENCE [LARGE SCALE GENOMIC DNA]</scope>
    <source>
        <strain evidence="2 3">KCTC 32084</strain>
    </source>
</reference>
<gene>
    <name evidence="2" type="ORF">PFY00_05990</name>
</gene>
<evidence type="ECO:0008006" key="4">
    <source>
        <dbReference type="Google" id="ProtNLM"/>
    </source>
</evidence>
<dbReference type="RefSeq" id="WP_271431630.1">
    <property type="nucleotide sequence ID" value="NZ_JAQIOY010000002.1"/>
</dbReference>
<organism evidence="2 3">
    <name type="scientific">Thalassococcus lentus</name>
    <dbReference type="NCBI Taxonomy" id="1210524"/>
    <lineage>
        <taxon>Bacteria</taxon>
        <taxon>Pseudomonadati</taxon>
        <taxon>Pseudomonadota</taxon>
        <taxon>Alphaproteobacteria</taxon>
        <taxon>Rhodobacterales</taxon>
        <taxon>Roseobacteraceae</taxon>
        <taxon>Thalassococcus</taxon>
    </lineage>
</organism>
<keyword evidence="1" id="KW-0732">Signal</keyword>